<gene>
    <name evidence="2" type="ORF">EMELA_v1c07790</name>
</gene>
<accession>A0A2K8NXJ4</accession>
<dbReference type="RefSeq" id="WP_028124360.1">
    <property type="nucleotide sequence ID" value="NZ_CP024964.1"/>
</dbReference>
<name>A0A2K8NXJ4_9MOLU</name>
<dbReference type="EMBL" id="CP024964">
    <property type="protein sequence ID" value="ATZ18266.1"/>
    <property type="molecule type" value="Genomic_DNA"/>
</dbReference>
<feature type="transmembrane region" description="Helical" evidence="1">
    <location>
        <begin position="59"/>
        <end position="79"/>
    </location>
</feature>
<keyword evidence="3" id="KW-1185">Reference proteome</keyword>
<dbReference type="AlphaFoldDB" id="A0A2K8NXJ4"/>
<keyword evidence="1" id="KW-0472">Membrane</keyword>
<evidence type="ECO:0000313" key="2">
    <source>
        <dbReference type="EMBL" id="ATZ18266.1"/>
    </source>
</evidence>
<dbReference type="KEGG" id="eml:EMELA_v1c07790"/>
<organism evidence="2 3">
    <name type="scientific">Mesoplasma melaleucae</name>
    <dbReference type="NCBI Taxonomy" id="81459"/>
    <lineage>
        <taxon>Bacteria</taxon>
        <taxon>Bacillati</taxon>
        <taxon>Mycoplasmatota</taxon>
        <taxon>Mollicutes</taxon>
        <taxon>Entomoplasmatales</taxon>
        <taxon>Entomoplasmataceae</taxon>
        <taxon>Mesoplasma</taxon>
    </lineage>
</organism>
<keyword evidence="1" id="KW-0812">Transmembrane</keyword>
<evidence type="ECO:0000313" key="3">
    <source>
        <dbReference type="Proteomes" id="UP000231896"/>
    </source>
</evidence>
<evidence type="ECO:0000256" key="1">
    <source>
        <dbReference type="SAM" id="Phobius"/>
    </source>
</evidence>
<sequence>MKSCSFFKQVIKPYKLSSSGQISSGAFYFPNDSNFGYVATGRKTFSNHMGCSKIVNKKFWPWIILGFAFIIAFCLLFVFGMINFLVQNHTIEIVMGVLLLLIKLEKPRV</sequence>
<proteinExistence type="predicted"/>
<keyword evidence="1" id="KW-1133">Transmembrane helix</keyword>
<protein>
    <submittedName>
        <fullName evidence="2">Uncharacterized protein</fullName>
    </submittedName>
</protein>
<dbReference type="Proteomes" id="UP000231896">
    <property type="component" value="Chromosome"/>
</dbReference>
<reference evidence="2 3" key="1">
    <citation type="submission" date="2017-11" db="EMBL/GenBank/DDBJ databases">
        <title>Genome sequence of Entomoplasma melaleucae M1 (ATCC 49191).</title>
        <authorList>
            <person name="Lo W.-S."/>
            <person name="Gasparich G.E."/>
            <person name="Kuo C.-H."/>
        </authorList>
    </citation>
    <scope>NUCLEOTIDE SEQUENCE [LARGE SCALE GENOMIC DNA]</scope>
    <source>
        <strain evidence="2 3">M1</strain>
    </source>
</reference>
<feature type="transmembrane region" description="Helical" evidence="1">
    <location>
        <begin position="85"/>
        <end position="102"/>
    </location>
</feature>